<dbReference type="RefSeq" id="WP_023493551.1">
    <property type="nucleotide sequence ID" value="NZ_AYLO01000019.1"/>
</dbReference>
<feature type="region of interest" description="Disordered" evidence="2">
    <location>
        <begin position="1176"/>
        <end position="1195"/>
    </location>
</feature>
<evidence type="ECO:0000313" key="4">
    <source>
        <dbReference type="Proteomes" id="UP000017842"/>
    </source>
</evidence>
<comment type="caution">
    <text evidence="3">The sequence shown here is derived from an EMBL/GenBank/DDBJ whole genome shotgun (WGS) entry which is preliminary data.</text>
</comment>
<organism evidence="3 4">
    <name type="scientific">Methyloglobulus morosus KoM1</name>
    <dbReference type="NCBI Taxonomy" id="1116472"/>
    <lineage>
        <taxon>Bacteria</taxon>
        <taxon>Pseudomonadati</taxon>
        <taxon>Pseudomonadota</taxon>
        <taxon>Gammaproteobacteria</taxon>
        <taxon>Methylococcales</taxon>
        <taxon>Methylococcaceae</taxon>
        <taxon>Methyloglobulus</taxon>
    </lineage>
</organism>
<evidence type="ECO:0000313" key="3">
    <source>
        <dbReference type="EMBL" id="ESS73482.1"/>
    </source>
</evidence>
<dbReference type="Pfam" id="PF06037">
    <property type="entry name" value="DUF922"/>
    <property type="match status" value="1"/>
</dbReference>
<dbReference type="OrthoDB" id="4312432at2"/>
<proteinExistence type="predicted"/>
<reference evidence="3 4" key="1">
    <citation type="journal article" date="2013" name="Genome Announc.">
        <title>Draft Genome Sequence of the Methanotrophic Gammaproteobacterium Methyloglobulus morosus DSM 22980 Strain KoM1.</title>
        <authorList>
            <person name="Poehlein A."/>
            <person name="Deutzmann J.S."/>
            <person name="Daniel R."/>
            <person name="Simeonova D.D."/>
        </authorList>
    </citation>
    <scope>NUCLEOTIDE SEQUENCE [LARGE SCALE GENOMIC DNA]</scope>
    <source>
        <strain evidence="3 4">KoM1</strain>
    </source>
</reference>
<evidence type="ECO:0000256" key="2">
    <source>
        <dbReference type="SAM" id="MobiDB-lite"/>
    </source>
</evidence>
<dbReference type="EMBL" id="AYLO01000019">
    <property type="protein sequence ID" value="ESS73482.1"/>
    <property type="molecule type" value="Genomic_DNA"/>
</dbReference>
<evidence type="ECO:0000256" key="1">
    <source>
        <dbReference type="SAM" id="Coils"/>
    </source>
</evidence>
<dbReference type="STRING" id="1116472.MGMO_19c00020"/>
<dbReference type="InterPro" id="IPR010321">
    <property type="entry name" value="DUF922"/>
</dbReference>
<keyword evidence="4" id="KW-1185">Reference proteome</keyword>
<sequence>MHFEHDGMRLWVEPNKQLTGGSLKPGSDANLSIGVEPADASNRVQVKYRVNSGSVAAIDAIPVRHVGNKQFFKAQLPCAALNEGDNVEYTAKCQCAGRQVPSPTEAEHFTSSFRIMSVAAADRPASTASFIKPLRATAVESGNTSSDGEWRQSVPKKSKLKPTHLSLFVLDKKTGHPVARMPFYAEVGVVSFVPLPKSECKYREAIIDALFQHRAPERVGLFATIQESTPENNLSLIAEYICDALYRLLAPSSVDSLVDKKNNGLSEIWKNAGALVLATKPPINFPQDDPQAALKLFIPFIEQAILAYAKAHNLPLADTNAQHQKTVWAHPMGVLATDHVGYLSFDLTRLPEDVAIAVEEALESRRREPSKPTETTIWLYSMAREETRIDALSQMRFAHDAIVVKLELEQPHVPESMKNMGLMSMQNPGLIDWRMSPSSFATNPAALLGEDADHCENLYPAHVALQEFNFYQVVGLSDLTPNDLPNGVKLGVAHEYRLAWYPLGHSLGQIQYSLPLAPGESVNLAVIDWTRRDVGTRTEDTKAAEQLTHNQRRDRTITETVNASIKEFQEGSSFMAGAALSAGATFASGGLGLAAGLAGSLGGSSSDSSGSRDIAANTVQKLSDNISQASASMRELQSTVVVQTTQTEKESIETRTIVNYNHSHALTILYYEVLRHFRVVTEFVRRRSVVLTNVHRGIWEERDGKLHILWKIILENRKVLHDALLDSRYEEHLNLVENKLHREKKDIVKNELEKKFNINQTPPQPPLEPPPPIGPYFRFFNVDIKTGGIEAKKDVHIHVTVFGSATMEKYDHTKINLWEGVKLHGENPINTPGSLHWKDANCSVTALLPVGVPPIAWGNIDLIKITVWLQDGDKSETDTAFQHIKITGIDVDGNPTTLVDKNYREPFFEGDIYFGNTGDIWLPTRRPQPVLPPPPPSIPPELIEEEAKIQELEGHLLHHLAHYERALILGIEPAQRYAQLASVHIGSGNLLEKIESRPLEMIDGYIAYPCADSNWSKYINDELDRRQPPEQTSDERLVTLPTRGLFAEAKLGHCNASEEIDNTRFWDWQASPIPHMAPDIEAIKAGQHLVKDLNLQPTAFPQSLLNIVNPPSAPDPTGLASALNVLGTPNIFRDMSGRAEVADLLKKLSDNSISITDAANKAKEIQGKYGANLGAGSVTVGNSPGSQKAKPNEPSRAIRNIQDLRKEIKEGVRDDLLSPEKANEIYEKNIDQMHDLFGVPRGFKNSLIGDPNAIASNDAGFIPSNQKTGDAGVADAGRPDSGANLTCTEKLTWKPVIEVPIDIKADSLVEFSTKISPALGGYPHLQPAIEYNLEFDAQGKVTKTNLMLQTKIVIPRWSGGRPSEKEKELILKYVQLIKSHEERHRDIARQIMSDAVCAMHGKTGENALKVLKEYESKMNKAQDALDAKEGQAQIVFDNKGNPSDIVLVGVKNKP</sequence>
<dbReference type="PATRIC" id="fig|1116472.3.peg.658"/>
<dbReference type="eggNOG" id="COG1073">
    <property type="taxonomic scope" value="Bacteria"/>
</dbReference>
<accession>V5C4R5</accession>
<dbReference type="Proteomes" id="UP000017842">
    <property type="component" value="Unassembled WGS sequence"/>
</dbReference>
<protein>
    <submittedName>
        <fullName evidence="3">Uncharacterized protein</fullName>
    </submittedName>
</protein>
<keyword evidence="1" id="KW-0175">Coiled coil</keyword>
<gene>
    <name evidence="3" type="ORF">MGMO_19c00020</name>
</gene>
<name>V5C4R5_9GAMM</name>
<feature type="coiled-coil region" evidence="1">
    <location>
        <begin position="1404"/>
        <end position="1431"/>
    </location>
</feature>